<evidence type="ECO:0000313" key="1">
    <source>
        <dbReference type="EMBL" id="MUH71624.1"/>
    </source>
</evidence>
<keyword evidence="2" id="KW-1185">Reference proteome</keyword>
<protein>
    <submittedName>
        <fullName evidence="1">DUF2750 domain-containing protein</fullName>
    </submittedName>
</protein>
<comment type="caution">
    <text evidence="1">The sequence shown here is derived from an EMBL/GenBank/DDBJ whole genome shotgun (WGS) entry which is preliminary data.</text>
</comment>
<dbReference type="OrthoDB" id="2936081at2"/>
<name>A0A6N8F660_9GAMM</name>
<organism evidence="1 2">
    <name type="scientific">Psychrosphaera haliotis</name>
    <dbReference type="NCBI Taxonomy" id="555083"/>
    <lineage>
        <taxon>Bacteria</taxon>
        <taxon>Pseudomonadati</taxon>
        <taxon>Pseudomonadota</taxon>
        <taxon>Gammaproteobacteria</taxon>
        <taxon>Alteromonadales</taxon>
        <taxon>Pseudoalteromonadaceae</taxon>
        <taxon>Psychrosphaera</taxon>
    </lineage>
</organism>
<evidence type="ECO:0000313" key="2">
    <source>
        <dbReference type="Proteomes" id="UP000439994"/>
    </source>
</evidence>
<dbReference type="Pfam" id="PF11042">
    <property type="entry name" value="DUF2750"/>
    <property type="match status" value="1"/>
</dbReference>
<accession>A0A6N8F660</accession>
<gene>
    <name evidence="1" type="ORF">GNP35_03370</name>
</gene>
<dbReference type="RefSeq" id="WP_155694496.1">
    <property type="nucleotide sequence ID" value="NZ_BAAAFQ010000006.1"/>
</dbReference>
<dbReference type="AlphaFoldDB" id="A0A6N8F660"/>
<proteinExistence type="predicted"/>
<sequence length="133" mass="15842">MTETKLDPNRFVEIKSWSQDKRLKYLLMQILEQQQVWILTDEHGAVMLTTDDEDCIPVWPHFEFAHEWATGDWNGFEPKAISLKDWQKKWSHGLEDDELLIVAFPVPDEDGIILEPFELEDELEQQKRKLHPR</sequence>
<dbReference type="Proteomes" id="UP000439994">
    <property type="component" value="Unassembled WGS sequence"/>
</dbReference>
<reference evidence="1 2" key="1">
    <citation type="submission" date="2019-11" db="EMBL/GenBank/DDBJ databases">
        <title>P. haliotis isolates from Z. marina roots.</title>
        <authorList>
            <person name="Cohen M."/>
            <person name="Jospin G."/>
            <person name="Eisen J.A."/>
            <person name="Coil D.A."/>
        </authorList>
    </citation>
    <scope>NUCLEOTIDE SEQUENCE [LARGE SCALE GENOMIC DNA]</scope>
    <source>
        <strain evidence="1 2">UCD-MCMsp1aY</strain>
    </source>
</reference>
<dbReference type="InterPro" id="IPR021284">
    <property type="entry name" value="DUF2750"/>
</dbReference>
<dbReference type="EMBL" id="WOCD01000001">
    <property type="protein sequence ID" value="MUH71624.1"/>
    <property type="molecule type" value="Genomic_DNA"/>
</dbReference>